<accession>A0A540X6R2</accession>
<keyword evidence="3" id="KW-1185">Reference proteome</keyword>
<dbReference type="OrthoDB" id="5522983at2"/>
<protein>
    <submittedName>
        <fullName evidence="2">Uncharacterized protein</fullName>
    </submittedName>
</protein>
<feature type="signal peptide" evidence="1">
    <location>
        <begin position="1"/>
        <end position="23"/>
    </location>
</feature>
<name>A0A540X6R2_9BACT</name>
<proteinExistence type="predicted"/>
<dbReference type="Proteomes" id="UP000315369">
    <property type="component" value="Unassembled WGS sequence"/>
</dbReference>
<keyword evidence="1" id="KW-0732">Signal</keyword>
<dbReference type="EMBL" id="VIFM01000016">
    <property type="protein sequence ID" value="TQF16880.1"/>
    <property type="molecule type" value="Genomic_DNA"/>
</dbReference>
<dbReference type="AlphaFoldDB" id="A0A540X6R2"/>
<comment type="caution">
    <text evidence="2">The sequence shown here is derived from an EMBL/GenBank/DDBJ whole genome shotgun (WGS) entry which is preliminary data.</text>
</comment>
<evidence type="ECO:0000313" key="3">
    <source>
        <dbReference type="Proteomes" id="UP000315369"/>
    </source>
</evidence>
<gene>
    <name evidence="2" type="ORF">FJV41_06250</name>
</gene>
<evidence type="ECO:0000256" key="1">
    <source>
        <dbReference type="SAM" id="SignalP"/>
    </source>
</evidence>
<reference evidence="2 3" key="1">
    <citation type="submission" date="2019-06" db="EMBL/GenBank/DDBJ databases">
        <authorList>
            <person name="Livingstone P."/>
            <person name="Whitworth D."/>
        </authorList>
    </citation>
    <scope>NUCLEOTIDE SEQUENCE [LARGE SCALE GENOMIC DNA]</scope>
    <source>
        <strain evidence="2 3">AM401</strain>
    </source>
</reference>
<feature type="chain" id="PRO_5021821589" evidence="1">
    <location>
        <begin position="24"/>
        <end position="258"/>
    </location>
</feature>
<dbReference type="RefSeq" id="WP_141641486.1">
    <property type="nucleotide sequence ID" value="NZ_VIFM01000016.1"/>
</dbReference>
<evidence type="ECO:0000313" key="2">
    <source>
        <dbReference type="EMBL" id="TQF16880.1"/>
    </source>
</evidence>
<organism evidence="2 3">
    <name type="scientific">Myxococcus llanfairpwllgwyngyllgogerychwyrndrobwllllantysiliogogogochensis</name>
    <dbReference type="NCBI Taxonomy" id="2590453"/>
    <lineage>
        <taxon>Bacteria</taxon>
        <taxon>Pseudomonadati</taxon>
        <taxon>Myxococcota</taxon>
        <taxon>Myxococcia</taxon>
        <taxon>Myxococcales</taxon>
        <taxon>Cystobacterineae</taxon>
        <taxon>Myxococcaceae</taxon>
        <taxon>Myxococcus</taxon>
    </lineage>
</organism>
<sequence>MKPSSLRAALCVLSALASPVAFAWGSTYSIPLFESRMTAARASGSTGGTTVIRSEMKTALESFLSSDDGQTDAAEYTYLAGKVASPTFLTGIDTSARDYLFRYHELNDGAATTSPLDVASPAQTPAQIFGASGRLASNAWIQEGGMLGDEGVANQTTLMWTYYGYFGPQPSTFAPVTYAELSAKLGSTIFGQAPSAAEVNGALAWLSAHAGTGARYYVASWHDSYGRTGPGDIGGYVVASVNNTRDSVRYIEVMTWSD</sequence>